<dbReference type="VEuPathDB" id="HostDB:ENSG00000101746"/>
<reference evidence="1 2" key="1">
    <citation type="journal article" date="2001" name="Nature">
        <title>Initial sequencing and analysis of the human genome.</title>
        <authorList>
            <consortium name="International Human Genome Sequencing Consortium"/>
            <person name="Lander E.S."/>
            <person name="Linton L.M."/>
            <person name="Birren B."/>
            <person name="Nusbaum C."/>
            <person name="Zody M.C."/>
            <person name="Baldwin J."/>
            <person name="Devon K."/>
            <person name="Dewar K."/>
            <person name="Doyle M."/>
            <person name="FitzHugh W."/>
            <person name="Funke R."/>
            <person name="Gage D."/>
            <person name="Harris K."/>
            <person name="Heaford A."/>
            <person name="Howland J."/>
            <person name="Kann L."/>
            <person name="Lehoczky J."/>
            <person name="LeVine R."/>
            <person name="McEwan P."/>
            <person name="McKernan K."/>
            <person name="Meldrim J."/>
            <person name="Mesirov J.P."/>
            <person name="Miranda C."/>
            <person name="Morris W."/>
            <person name="Naylor J."/>
            <person name="Raymond C."/>
            <person name="Rosetti M."/>
            <person name="Santos R."/>
            <person name="Sheridan A."/>
            <person name="Sougnez C."/>
            <person name="Stange-Thomann N."/>
            <person name="Stojanovic N."/>
            <person name="Subramanian A."/>
            <person name="Wyman D."/>
            <person name="Rogers J."/>
            <person name="Sulston J."/>
            <person name="Ainscough R."/>
            <person name="Beck S."/>
            <person name="Bentley D."/>
            <person name="Burton J."/>
            <person name="Clee C."/>
            <person name="Carter N."/>
            <person name="Coulson A."/>
            <person name="Deadman R."/>
            <person name="Deloukas P."/>
            <person name="Dunham A."/>
            <person name="Dunham I."/>
            <person name="Durbin R."/>
            <person name="French L."/>
            <person name="Grafham D."/>
            <person name="Gregory S."/>
            <person name="Hubbard T."/>
            <person name="Humphray S."/>
            <person name="Hunt A."/>
            <person name="Jones M."/>
            <person name="Lloyd C."/>
            <person name="McMurray A."/>
            <person name="Matthews L."/>
            <person name="Mercer S."/>
            <person name="Milne S."/>
            <person name="Mullikin J.C."/>
            <person name="Mungall A."/>
            <person name="Plumb R."/>
            <person name="Ross M."/>
            <person name="Shownkeen R."/>
            <person name="Sims S."/>
            <person name="Waterston R.H."/>
            <person name="Wilson R.K."/>
            <person name="Hillier L.W."/>
            <person name="McPherson J.D."/>
            <person name="Marra M.A."/>
            <person name="Mardis E.R."/>
            <person name="Fulton L.A."/>
            <person name="Chinwalla A.T."/>
            <person name="Pepin K.H."/>
            <person name="Gish W.R."/>
            <person name="Chissoe S.L."/>
            <person name="Wendl M.C."/>
            <person name="Delehaunty K.D."/>
            <person name="Miner T.L."/>
            <person name="Delehaunty A."/>
            <person name="Kramer J.B."/>
            <person name="Cook L.L."/>
            <person name="Fulton R.S."/>
            <person name="Johnson D.L."/>
            <person name="Minx P.J."/>
            <person name="Clifton S.W."/>
            <person name="Hawkins T."/>
            <person name="Branscomb E."/>
            <person name="Predki P."/>
            <person name="Richardson P."/>
            <person name="Wenning S."/>
            <person name="Slezak T."/>
            <person name="Doggett N."/>
            <person name="Cheng J.F."/>
            <person name="Olsen A."/>
            <person name="Lucas S."/>
            <person name="Elkin C."/>
            <person name="Uberbacher E."/>
            <person name="Frazier M."/>
            <person name="Gibbs R.A."/>
            <person name="Muzny D.M."/>
            <person name="Scherer S.E."/>
            <person name="Bouck J.B."/>
            <person name="Sodergren E.J."/>
            <person name="Worley K.C."/>
            <person name="Rives C.M."/>
            <person name="Gorrell J.H."/>
            <person name="Metzker M.L."/>
            <person name="Naylor S.L."/>
            <person name="Kucherlapati R.S."/>
            <person name="Nelson D.L."/>
            <person name="Weinstock G.M."/>
            <person name="Sakaki Y."/>
            <person name="Fujiyama A."/>
            <person name="Hattori M."/>
            <person name="Yada T."/>
            <person name="Toyoda A."/>
            <person name="Itoh T."/>
            <person name="Kawagoe C."/>
            <person name="Watanabe H."/>
            <person name="Totoki Y."/>
            <person name="Taylor T."/>
            <person name="Weissenbach J."/>
            <person name="Heilig R."/>
            <person name="Saurin W."/>
            <person name="Artiguenave F."/>
            <person name="Brottier P."/>
            <person name="Bruls T."/>
            <person name="Pelletier E."/>
            <person name="Robert C."/>
            <person name="Wincker P."/>
            <person name="Smith D.R."/>
            <person name="Doucette-Stamm L."/>
            <person name="Rubenfield M."/>
            <person name="Weinstock K."/>
            <person name="Lee H.M."/>
            <person name="Dubois J."/>
            <person name="Rosenthal A."/>
            <person name="Platzer M."/>
            <person name="Nyakatura G."/>
            <person name="Taudien S."/>
            <person name="Rump A."/>
            <person name="Yang H."/>
            <person name="Yu J."/>
            <person name="Wang J."/>
            <person name="Huang G."/>
            <person name="Gu J."/>
            <person name="Hood L."/>
            <person name="Rowen L."/>
            <person name="Madan A."/>
            <person name="Qin S."/>
            <person name="Davis R.W."/>
            <person name="Federspiel N.A."/>
            <person name="Abola A.P."/>
            <person name="Proctor M.J."/>
            <person name="Myers R.M."/>
            <person name="Schmutz J."/>
            <person name="Dickson M."/>
            <person name="Grimwood J."/>
            <person name="Cox D.R."/>
            <person name="Olson M.V."/>
            <person name="Kaul R."/>
            <person name="Raymond C."/>
            <person name="Shimizu N."/>
            <person name="Kawasaki K."/>
            <person name="Minoshima S."/>
            <person name="Evans G.A."/>
            <person name="Athanasiou M."/>
            <person name="Schultz R."/>
            <person name="Roe B.A."/>
            <person name="Chen F."/>
            <person name="Pan H."/>
            <person name="Ramser J."/>
            <person name="Lehrach H."/>
            <person name="Reinhardt R."/>
            <person name="McCombie W.R."/>
            <person name="de la Bastide M."/>
            <person name="Dedhia N."/>
            <person name="Blocker H."/>
            <person name="Hornischer K."/>
            <person name="Nordsiek G."/>
            <person name="Agarwala R."/>
            <person name="Aravind L."/>
            <person name="Bailey J.A."/>
            <person name="Bateman A."/>
            <person name="Batzoglou S."/>
            <person name="Birney E."/>
            <person name="Bork P."/>
            <person name="Brown D.G."/>
            <person name="Burge C.B."/>
            <person name="Cerutti L."/>
            <person name="Chen H.C."/>
            <person name="Church D."/>
            <person name="Clamp M."/>
            <person name="Copley R.R."/>
            <person name="Doerks T."/>
            <person name="Eddy S.R."/>
            <person name="Eichler E.E."/>
            <person name="Furey T.S."/>
            <person name="Galagan J."/>
            <person name="Gilbert J.G."/>
            <person name="Harmon C."/>
            <person name="Hayashizaki Y."/>
            <person name="Haussler D."/>
            <person name="Hermjakob H."/>
            <person name="Hokamp K."/>
            <person name="Jang W."/>
            <person name="Johnson L.S."/>
            <person name="Jones T.A."/>
            <person name="Kasif S."/>
            <person name="Kaspryzk A."/>
            <person name="Kennedy S."/>
            <person name="Kent W.J."/>
            <person name="Kitts P."/>
            <person name="Koonin E.V."/>
            <person name="Korf I."/>
            <person name="Kulp D."/>
            <person name="Lancet D."/>
            <person name="Lowe T.M."/>
            <person name="McLysaght A."/>
            <person name="Mikkelsen T."/>
            <person name="Moran J.V."/>
            <person name="Mulder N."/>
            <person name="Pollara V.J."/>
            <person name="Ponting C.P."/>
            <person name="Schuler G."/>
            <person name="Schultz J."/>
            <person name="Slater G."/>
            <person name="Smit A.F."/>
            <person name="Stupka E."/>
            <person name="Szustakowski J."/>
            <person name="Thierry-Mieg D."/>
            <person name="Thierry-Mieg J."/>
            <person name="Wagner L."/>
            <person name="Wallis J."/>
            <person name="Wheeler R."/>
            <person name="Williams A."/>
            <person name="Wolf Y.I."/>
            <person name="Wolfe K.H."/>
            <person name="Yang S.P."/>
            <person name="Yeh R.F."/>
            <person name="Collins F."/>
            <person name="Guyer M.S."/>
            <person name="Peterson J."/>
            <person name="Felsenfeld A."/>
            <person name="Wetterstrand K.A."/>
            <person name="Patrinos A."/>
            <person name="Morgan M.J."/>
            <person name="de Jong P."/>
            <person name="Catanese J.J."/>
            <person name="Osoegawa K."/>
            <person name="Shizuya H."/>
            <person name="Choi S."/>
            <person name="Chen Y.J."/>
        </authorList>
    </citation>
    <scope>NUCLEOTIDE SEQUENCE [LARGE SCALE GENOMIC DNA]</scope>
</reference>
<dbReference type="MassIVE" id="K7EIK8"/>
<reference evidence="1 2" key="3">
    <citation type="journal article" date="2005" name="Nature">
        <title>DNA sequence and analysis of human chromosome 18.</title>
        <authorList>
            <person name="Nusbaum C."/>
            <person name="Zody M.C."/>
            <person name="Borowsky M.L."/>
            <person name="Kamal M."/>
            <person name="Kodira C.D."/>
            <person name="Taylor T.D."/>
            <person name="Whittaker C.A."/>
            <person name="Chang J.L."/>
            <person name="Cuomo C.A."/>
            <person name="Dewar K."/>
            <person name="FitzGerald M.G."/>
            <person name="Yang X."/>
            <person name="Abouelleil A."/>
            <person name="Allen N.R."/>
            <person name="Anderson S."/>
            <person name="Bloom T."/>
            <person name="Bugalter B."/>
            <person name="Butler J."/>
            <person name="Cook A."/>
            <person name="DeCaprio D."/>
            <person name="Engels R."/>
            <person name="Garber M."/>
            <person name="Gnirke A."/>
            <person name="Hafez N."/>
            <person name="Hall J.L."/>
            <person name="Norman C.H."/>
            <person name="Itoh T."/>
            <person name="Jaffe D.B."/>
            <person name="Kuroki Y."/>
            <person name="Lehoczky J."/>
            <person name="Lui A."/>
            <person name="Macdonald P."/>
            <person name="Mauceli E."/>
            <person name="Mikkelsen T.S."/>
            <person name="Naylor J.W."/>
            <person name="Nicol R."/>
            <person name="Nguyen C."/>
            <person name="Noguchi H."/>
            <person name="O'Leary S.B."/>
            <person name="O'Neill K."/>
            <person name="Piqani B."/>
            <person name="Smith C.L."/>
            <person name="Talamas J.A."/>
            <person name="Topham K."/>
            <person name="Totoki Y."/>
            <person name="Toyoda A."/>
            <person name="Wain H.M."/>
            <person name="Young S.K."/>
            <person name="Zeng Q."/>
            <person name="Zimmer A.R."/>
            <person name="Fujiyama A."/>
            <person name="Hattori M."/>
            <person name="Birren B.W."/>
            <person name="Sakaki Y."/>
            <person name="Lander E.S."/>
        </authorList>
    </citation>
    <scope>NUCLEOTIDE SEQUENCE [LARGE SCALE GENOMIC DNA]</scope>
</reference>
<evidence type="ECO:0000313" key="2">
    <source>
        <dbReference type="Proteomes" id="UP000005640"/>
    </source>
</evidence>
<dbReference type="EMBL" id="KF456371">
    <property type="status" value="NOT_ANNOTATED_CDS"/>
    <property type="molecule type" value="Genomic_DNA"/>
</dbReference>
<dbReference type="ChiTaRS" id="NOL4">
    <property type="organism name" value="human"/>
</dbReference>
<dbReference type="Ensembl" id="ENST00000586309.1">
    <property type="protein sequence ID" value="ENSP00000464790.1"/>
    <property type="gene ID" value="ENSG00000101746.17"/>
</dbReference>
<dbReference type="AlphaFoldDB" id="K7EIK8"/>
<dbReference type="EMBL" id="AC018972">
    <property type="status" value="NOT_ANNOTATED_CDS"/>
    <property type="molecule type" value="Genomic_DNA"/>
</dbReference>
<evidence type="ECO:0000313" key="1">
    <source>
        <dbReference type="Ensembl" id="ENSP00000464790.1"/>
    </source>
</evidence>
<dbReference type="OpenTargets" id="ENSG00000101746"/>
<gene>
    <name evidence="1" type="primary">NOL4</name>
</gene>
<dbReference type="EMBL" id="AC087397">
    <property type="status" value="NOT_ANNOTATED_CDS"/>
    <property type="molecule type" value="Genomic_DNA"/>
</dbReference>
<sequence length="24" mass="2792">MADLMQETFLHHATGYTTIYPFTC</sequence>
<accession>K7EIK8</accession>
<protein>
    <submittedName>
        <fullName evidence="1">Nucleolar protein 4</fullName>
    </submittedName>
</protein>
<dbReference type="EMBL" id="KF456374">
    <property type="status" value="NOT_ANNOTATED_CDS"/>
    <property type="molecule type" value="Genomic_DNA"/>
</dbReference>
<reference evidence="1" key="5">
    <citation type="submission" date="2025-09" db="UniProtKB">
        <authorList>
            <consortium name="Ensembl"/>
        </authorList>
    </citation>
    <scope>IDENTIFICATION</scope>
</reference>
<dbReference type="GeneTree" id="ENSGT00940000159992"/>
<reference evidence="1 2" key="2">
    <citation type="journal article" date="2004" name="Nature">
        <title>Finishing the euchromatic sequence of the human genome.</title>
        <authorList>
            <consortium name="International Human Genome Sequencing Consortium"/>
        </authorList>
    </citation>
    <scope>NUCLEOTIDE SEQUENCE [LARGE SCALE GENOMIC DNA]</scope>
</reference>
<dbReference type="OrthoDB" id="10047222at2759"/>
<dbReference type="Proteomes" id="UP000005640">
    <property type="component" value="Chromosome 18"/>
</dbReference>
<dbReference type="EMBL" id="KF456368">
    <property type="status" value="NOT_ANNOTATED_CDS"/>
    <property type="molecule type" value="Genomic_DNA"/>
</dbReference>
<dbReference type="Ensembl" id="ENST00000586309.1">
    <property type="protein sequence ID" value="ENSP00000464790.1"/>
    <property type="gene ID" value="ENSG00000101746.16"/>
</dbReference>
<dbReference type="UCSC" id="uc060ojh.1">
    <property type="organism name" value="human"/>
</dbReference>
<dbReference type="HGNC" id="HGNC:7870">
    <property type="gene designation" value="NOL4"/>
</dbReference>
<reference evidence="1" key="4">
    <citation type="submission" date="2025-08" db="UniProtKB">
        <authorList>
            <consortium name="Ensembl"/>
        </authorList>
    </citation>
    <scope>IDENTIFICATION</scope>
</reference>
<keyword evidence="2" id="KW-1185">Reference proteome</keyword>
<proteinExistence type="predicted"/>
<dbReference type="HOGENOM" id="CLU_3421323_0_0_1"/>
<dbReference type="EMBL" id="AC010798">
    <property type="status" value="NOT_ANNOTATED_CDS"/>
    <property type="molecule type" value="Genomic_DNA"/>
</dbReference>
<name>K7EIK8_HUMAN</name>
<dbReference type="EMBL" id="KF456382">
    <property type="status" value="NOT_ANNOTATED_CDS"/>
    <property type="molecule type" value="Genomic_DNA"/>
</dbReference>
<organism evidence="1 2">
    <name type="scientific">Homo sapiens</name>
    <name type="common">Human</name>
    <dbReference type="NCBI Taxonomy" id="9606"/>
    <lineage>
        <taxon>Eukaryota</taxon>
        <taxon>Metazoa</taxon>
        <taxon>Chordata</taxon>
        <taxon>Craniata</taxon>
        <taxon>Vertebrata</taxon>
        <taxon>Euteleostomi</taxon>
        <taxon>Mammalia</taxon>
        <taxon>Eutheria</taxon>
        <taxon>Euarchontoglires</taxon>
        <taxon>Primates</taxon>
        <taxon>Haplorrhini</taxon>
        <taxon>Catarrhini</taxon>
        <taxon>Hominidae</taxon>
        <taxon>Homo</taxon>
    </lineage>
</organism>
<dbReference type="ExpressionAtlas" id="K7EIK8">
    <property type="expression patterns" value="baseline and differential"/>
</dbReference>
<dbReference type="Bgee" id="ENSG00000101746">
    <property type="expression patterns" value="Expressed in cortical plate and 134 other cell types or tissues"/>
</dbReference>